<dbReference type="SUPFAM" id="SSF50985">
    <property type="entry name" value="RCC1/BLIP-II"/>
    <property type="match status" value="1"/>
</dbReference>
<evidence type="ECO:0000313" key="22">
    <source>
        <dbReference type="Proteomes" id="UP001146120"/>
    </source>
</evidence>
<evidence type="ECO:0000256" key="13">
    <source>
        <dbReference type="ARBA" id="ARBA00031111"/>
    </source>
</evidence>
<dbReference type="Pfam" id="PF00793">
    <property type="entry name" value="DAHP_synth_1"/>
    <property type="match status" value="1"/>
</dbReference>
<keyword evidence="8 18" id="KW-0812">Transmembrane</keyword>
<dbReference type="InterPro" id="IPR006218">
    <property type="entry name" value="DAHP1/KDSA"/>
</dbReference>
<feature type="domain" description="DAHP synthetase I/KDSA" evidence="19">
    <location>
        <begin position="1900"/>
        <end position="2198"/>
    </location>
</feature>
<feature type="repeat" description="RCC1" evidence="17">
    <location>
        <begin position="1386"/>
        <end position="1454"/>
    </location>
</feature>
<comment type="catalytic activity">
    <reaction evidence="16">
        <text>D-erythrose 4-phosphate + phosphoenolpyruvate + H2O = 7-phospho-2-dehydro-3-deoxy-D-arabino-heptonate + phosphate</text>
        <dbReference type="Rhea" id="RHEA:14717"/>
        <dbReference type="ChEBI" id="CHEBI:15377"/>
        <dbReference type="ChEBI" id="CHEBI:16897"/>
        <dbReference type="ChEBI" id="CHEBI:43474"/>
        <dbReference type="ChEBI" id="CHEBI:58394"/>
        <dbReference type="ChEBI" id="CHEBI:58702"/>
        <dbReference type="EC" id="2.5.1.54"/>
    </reaction>
</comment>
<feature type="transmembrane region" description="Helical" evidence="18">
    <location>
        <begin position="1594"/>
        <end position="1618"/>
    </location>
</feature>
<evidence type="ECO:0000256" key="12">
    <source>
        <dbReference type="ARBA" id="ARBA00023141"/>
    </source>
</evidence>
<feature type="domain" description="RCC1-like" evidence="20">
    <location>
        <begin position="1128"/>
        <end position="1358"/>
    </location>
</feature>
<dbReference type="NCBIfam" id="NF009395">
    <property type="entry name" value="PRK12755.1"/>
    <property type="match status" value="1"/>
</dbReference>
<dbReference type="InterPro" id="IPR006219">
    <property type="entry name" value="DAHP_synth_1"/>
</dbReference>
<evidence type="ECO:0000256" key="18">
    <source>
        <dbReference type="SAM" id="Phobius"/>
    </source>
</evidence>
<dbReference type="Proteomes" id="UP001146120">
    <property type="component" value="Unassembled WGS sequence"/>
</dbReference>
<comment type="caution">
    <text evidence="21">The sequence shown here is derived from an EMBL/GenBank/DDBJ whole genome shotgun (WGS) entry which is preliminary data.</text>
</comment>
<dbReference type="PROSITE" id="PS50012">
    <property type="entry name" value="RCC1_3"/>
    <property type="match status" value="5"/>
</dbReference>
<evidence type="ECO:0000256" key="3">
    <source>
        <dbReference type="ARBA" id="ARBA00004688"/>
    </source>
</evidence>
<evidence type="ECO:0000259" key="20">
    <source>
        <dbReference type="Pfam" id="PF25390"/>
    </source>
</evidence>
<comment type="function">
    <text evidence="1">Stereospecific condensation of phosphoenolpyruvate (PEP) and D-erythrose-4-phosphate (E4P) giving rise to 3-deoxy-D-arabino-heptulosonate-7-phosphate (DAHP).</text>
</comment>
<dbReference type="NCBIfam" id="NF009396">
    <property type="entry name" value="PRK12756.1"/>
    <property type="match status" value="1"/>
</dbReference>
<feature type="repeat" description="RCC1" evidence="17">
    <location>
        <begin position="1330"/>
        <end position="1385"/>
    </location>
</feature>
<reference evidence="21" key="1">
    <citation type="submission" date="2022-11" db="EMBL/GenBank/DDBJ databases">
        <authorList>
            <person name="Morgan W.R."/>
            <person name="Tartar A."/>
        </authorList>
    </citation>
    <scope>NUCLEOTIDE SEQUENCE</scope>
    <source>
        <strain evidence="21">ARSEF 373</strain>
    </source>
</reference>
<feature type="repeat" description="RCC1" evidence="17">
    <location>
        <begin position="1228"/>
        <end position="1277"/>
    </location>
</feature>
<evidence type="ECO:0000259" key="19">
    <source>
        <dbReference type="Pfam" id="PF00793"/>
    </source>
</evidence>
<feature type="transmembrane region" description="Helical" evidence="18">
    <location>
        <begin position="1630"/>
        <end position="1658"/>
    </location>
</feature>
<evidence type="ECO:0000256" key="9">
    <source>
        <dbReference type="ARBA" id="ARBA00022737"/>
    </source>
</evidence>
<evidence type="ECO:0000256" key="7">
    <source>
        <dbReference type="ARBA" id="ARBA00022679"/>
    </source>
</evidence>
<feature type="repeat" description="RCC1" evidence="17">
    <location>
        <begin position="1278"/>
        <end position="1329"/>
    </location>
</feature>
<keyword evidence="6" id="KW-0028">Amino-acid biosynthesis</keyword>
<evidence type="ECO:0000256" key="15">
    <source>
        <dbReference type="ARBA" id="ARBA00032193"/>
    </source>
</evidence>
<dbReference type="Pfam" id="PF13540">
    <property type="entry name" value="RCC1_2"/>
    <property type="match status" value="1"/>
</dbReference>
<evidence type="ECO:0000256" key="14">
    <source>
        <dbReference type="ARBA" id="ARBA00031349"/>
    </source>
</evidence>
<proteinExistence type="inferred from homology"/>
<dbReference type="GO" id="GO:0016020">
    <property type="term" value="C:membrane"/>
    <property type="evidence" value="ECO:0007669"/>
    <property type="project" value="UniProtKB-SubCell"/>
</dbReference>
<evidence type="ECO:0000256" key="4">
    <source>
        <dbReference type="ARBA" id="ARBA00007985"/>
    </source>
</evidence>
<dbReference type="InterPro" id="IPR018499">
    <property type="entry name" value="Tetraspanin/Peripherin"/>
</dbReference>
<comment type="pathway">
    <text evidence="3">Metabolic intermediate biosynthesis; chorismate biosynthesis; chorismate from D-erythrose 4-phosphate and phosphoenolpyruvate: step 1/7.</text>
</comment>
<dbReference type="GO" id="GO:0005737">
    <property type="term" value="C:cytoplasm"/>
    <property type="evidence" value="ECO:0007669"/>
    <property type="project" value="TreeGrafter"/>
</dbReference>
<dbReference type="GO" id="GO:0008652">
    <property type="term" value="P:amino acid biosynthetic process"/>
    <property type="evidence" value="ECO:0007669"/>
    <property type="project" value="UniProtKB-KW"/>
</dbReference>
<keyword evidence="12" id="KW-0057">Aromatic amino acid biosynthesis</keyword>
<name>A0AAV2Z6I7_9STRA</name>
<gene>
    <name evidence="21" type="ORF">N0F65_003154</name>
</gene>
<evidence type="ECO:0000313" key="21">
    <source>
        <dbReference type="EMBL" id="DBA02966.1"/>
    </source>
</evidence>
<reference evidence="21" key="2">
    <citation type="journal article" date="2023" name="Microbiol Resour">
        <title>Decontamination and Annotation of the Draft Genome Sequence of the Oomycete Lagenidium giganteum ARSEF 373.</title>
        <authorList>
            <person name="Morgan W.R."/>
            <person name="Tartar A."/>
        </authorList>
    </citation>
    <scope>NUCLEOTIDE SEQUENCE</scope>
    <source>
        <strain evidence="21">ARSEF 373</strain>
    </source>
</reference>
<accession>A0AAV2Z6I7</accession>
<dbReference type="Pfam" id="PF00335">
    <property type="entry name" value="Tetraspanin"/>
    <property type="match status" value="1"/>
</dbReference>
<comment type="similarity">
    <text evidence="4">Belongs to the class-I DAHP synthase family.</text>
</comment>
<dbReference type="SUPFAM" id="SSF51569">
    <property type="entry name" value="Aldolase"/>
    <property type="match status" value="1"/>
</dbReference>
<dbReference type="InterPro" id="IPR009091">
    <property type="entry name" value="RCC1/BLIP-II"/>
</dbReference>
<keyword evidence="10 18" id="KW-1133">Transmembrane helix</keyword>
<keyword evidence="9" id="KW-0677">Repeat</keyword>
<keyword evidence="11 18" id="KW-0472">Membrane</keyword>
<dbReference type="PANTHER" id="PTHR21225">
    <property type="entry name" value="PHOSPHO-2-DEHYDRO-3-DEOXYHEPTONATE ALDOLASE DAHP SYNTHETASE"/>
    <property type="match status" value="1"/>
</dbReference>
<dbReference type="InterPro" id="IPR058923">
    <property type="entry name" value="RCC1-like_dom"/>
</dbReference>
<evidence type="ECO:0000256" key="5">
    <source>
        <dbReference type="ARBA" id="ARBA00012694"/>
    </source>
</evidence>
<dbReference type="PRINTS" id="PR00633">
    <property type="entry name" value="RCCNDNSATION"/>
</dbReference>
<dbReference type="PANTHER" id="PTHR21225:SF12">
    <property type="entry name" value="PHOSPHO-2-DEHYDRO-3-DEOXYHEPTONATE ALDOLASE, TYROSINE-INHIBITED"/>
    <property type="match status" value="1"/>
</dbReference>
<dbReference type="GO" id="GO:0003849">
    <property type="term" value="F:3-deoxy-7-phosphoheptulonate synthase activity"/>
    <property type="evidence" value="ECO:0007669"/>
    <property type="project" value="UniProtKB-EC"/>
</dbReference>
<feature type="repeat" description="RCC1" evidence="17">
    <location>
        <begin position="1167"/>
        <end position="1227"/>
    </location>
</feature>
<organism evidence="21 22">
    <name type="scientific">Lagenidium giganteum</name>
    <dbReference type="NCBI Taxonomy" id="4803"/>
    <lineage>
        <taxon>Eukaryota</taxon>
        <taxon>Sar</taxon>
        <taxon>Stramenopiles</taxon>
        <taxon>Oomycota</taxon>
        <taxon>Peronosporomycetes</taxon>
        <taxon>Pythiales</taxon>
        <taxon>Pythiaceae</taxon>
    </lineage>
</organism>
<comment type="subcellular location">
    <subcellularLocation>
        <location evidence="2">Membrane</location>
        <topology evidence="2">Multi-pass membrane protein</topology>
    </subcellularLocation>
</comment>
<protein>
    <recommendedName>
        <fullName evidence="5">3-deoxy-7-phosphoheptulonate synthase</fullName>
        <ecNumber evidence="5">2.5.1.54</ecNumber>
    </recommendedName>
    <alternativeName>
        <fullName evidence="15">3-deoxy-D-arabino-heptulosonate 7-phosphate synthase</fullName>
    </alternativeName>
    <alternativeName>
        <fullName evidence="14">DAHP synthase</fullName>
    </alternativeName>
    <alternativeName>
        <fullName evidence="13">Phospho-2-keto-3-deoxyheptonate aldolase</fullName>
    </alternativeName>
</protein>
<dbReference type="FunFam" id="3.20.20.70:FF:000005">
    <property type="entry name" value="Phospho-2-dehydro-3-deoxyheptonate aldolase"/>
    <property type="match status" value="1"/>
</dbReference>
<dbReference type="Pfam" id="PF25390">
    <property type="entry name" value="WD40_RLD"/>
    <property type="match status" value="1"/>
</dbReference>
<dbReference type="InterPro" id="IPR013785">
    <property type="entry name" value="Aldolase_TIM"/>
</dbReference>
<evidence type="ECO:0000256" key="1">
    <source>
        <dbReference type="ARBA" id="ARBA00003726"/>
    </source>
</evidence>
<dbReference type="InterPro" id="IPR000408">
    <property type="entry name" value="Reg_chr_condens"/>
</dbReference>
<keyword evidence="22" id="KW-1185">Reference proteome</keyword>
<dbReference type="Gene3D" id="2.130.10.30">
    <property type="entry name" value="Regulator of chromosome condensation 1/beta-lactamase-inhibitor protein II"/>
    <property type="match status" value="2"/>
</dbReference>
<evidence type="ECO:0000256" key="16">
    <source>
        <dbReference type="ARBA" id="ARBA00047508"/>
    </source>
</evidence>
<dbReference type="EC" id="2.5.1.54" evidence="5"/>
<evidence type="ECO:0000256" key="8">
    <source>
        <dbReference type="ARBA" id="ARBA00022692"/>
    </source>
</evidence>
<sequence length="2214" mass="245208">MRPKTKEIDLVRCDIKQETVMVNNYYCVEVLRGQKHFYLGFTDSSEASLWLEVMLEIADDNAAGRRAWVASLRRMLNAPFRDRRNMVEEMAERDWLKEWTFCLRALKNKEDSVNTQSRRLKRLFTNESFSSSSLTCIGPIAVFVVSQLWMQFHIFAEALAEIFFSSIQKSGSEPISRKGSAASIGSNGALSMVSPRVYTLEHRDDVDIVTCKCIRLEFATKSWRGHKRIEREMFGLAQCRIQLDELVTAHKLEYIVKNFPTCSLTAAFTLRDVRVVVTAEPPNDECDVVSMDKKDLTELQRALRDANALTTFPFQELPEVVLRRHRGSQEQMLLRAHSRYDDIFLNSLRSPLMHGILLRAEAGEGNASTALEFLSIHDVKEMIEGRPGNWIPYLDLYYYQLDTSSEAPENLLAKRLLLKHATDTSVRGDIIVMVDDEQCRLSWNLKERFVLRYQMDLYPFVRRLQEIKKNITWIAGANRIADPRYSLAEENEQNIKRMFRRHVRLVASKLVTLGDVPPLTTPSEQPKTFIAGDSSNHRAPSFAVISDSLNNRTRPTPSGISIDPSGVYVSDAGVLRQVMNDAGINIRFLPLLFKDMNAARQPGMLTLVASEIVARLAKALFKYQYLYDERMTKSKWKTRKFRIIMFIDSIMHGLFHRVNPYGECNVEECSGDQFWLVDAPIWHFLGPFGLPYGFDHKHLDVAADMERYRSLLRRNPGLLFSALLRAFGMQLSKSVLPSLTETRFVSMPFLRTPEDIIFDREENDPTLEVLVHSKMTESNFCFFNIRFNALKKMFAESGGKASPDNEINSFTRFMMGLFTQFRQTVNIADTTRLERAVRQFEELQHVRIGLKDILTAVAESQWPAAKRRCQEVKESIESSSCLSALPIEYVLALRILDALSEKDVFAADDNQEASSAWVSVMGWLRYFFRPSNTSQFASCSSSHPVYMALRRVLASSAASSLRGYLQQDQMEELWSSVLPILMQQINSGFARKGPSSVITRAAVGRSHSLPDDEACPADDDGYQRSTSDPMAVATAVKELANGSPEAFPSREDLLRMIEFFFLEATTSLWWIHRKFLNDEAPPIEITEDSVMPVYGCGFVWGKPMGLSLDEEAQLQNTRTVSGNAKLLQARPADTSSVRLIHFPPPLRRVIQVSCGYRHTALVTDGDRQLLTFGYGECGRLGHGDEESVIAPMPVSYFSELIEREGSANVGIMQVSCGREHTMVVLLNGDLYGFGWAEAGRIGTGDSGAVVVPTKVTSLENVTTVTCGREHTLTLNANGEVYAFGAGFGGRLGNGLEDDAELPVLVKALRNEKIMLVDAGECHSCAVNRQGEVFTWGFGSSGALGNGSRENALQPEKIEGPWSQLPGCGIIHIACGSYHTIASASNGKLYGWGDCAAGQLGEKLLSSDDMVVLTPHEIEMPSMASTGGAGTMTSPNTTHFEIACGTFTSAVVTMSGRVYAWGSATAGSGVPLDEKDACVSQVHVLRDLPVANISCEQAVPATTADNVDPNLRPKSKRKSSGAVASMQLEIIRRKRMMMRRQSSIADVVRGNVCSKPIKGFLYGWAIMLIIMGIGIICMSMFMLYYQGDVHLVPSLAYYIVACAGAALVAVSATGIVGLGRQRQCVTEGRRNYALAAFVILSVVGSIIILLGGSIAMSLINTADLTGGNNFRNKSVKLMEEAIVTTLGSYAQESAAGWRGFQNDMACCGYESISKMRSLNYATSGRYDDALYPVVMQLNNITGSACLTRRQECQEANHDDTPCPSKSHDWCRVVVLQHASSNYTCIGLFALIMGGAQLLSTILATYTLLCDVRMMPKKKSQPIDPEPASADLVHQRHINITDTAITMARARDNDQEDHAAKRLKLDNLHVTTIRPLVPPACVIDELPVTPQVHDTVSSTREAVSNILHGRDDRLVVVVGPCSIHDVKAAMDYAERLKKLADELSSDLLIIMRTYFEKPRTTIGWKGLINDPDLNQSFDINKGIRIARKLLLDVNALGLPVSLEFLDTISPQFTADLISWGAIGARTTESQLHRELTSGLSMPVGFKNGTGGDVKIAVDAAVAASTPHNFLGLNEHGLASIVMTKGNSDCHVILRGGTDGPNYEEPHINAAAAMLEKANQPSKVMVDCSHGNSRKQHKNQLKVAQHLAELVTKGNTNILGLMIESNIVEGNQKLGDDPSKLEYGKSITDACIDWDDTVMVLRELAAAVATRREAVLA</sequence>
<evidence type="ECO:0000256" key="11">
    <source>
        <dbReference type="ARBA" id="ARBA00023136"/>
    </source>
</evidence>
<dbReference type="GO" id="GO:0009073">
    <property type="term" value="P:aromatic amino acid family biosynthetic process"/>
    <property type="evidence" value="ECO:0007669"/>
    <property type="project" value="UniProtKB-KW"/>
</dbReference>
<feature type="transmembrane region" description="Helical" evidence="18">
    <location>
        <begin position="1558"/>
        <end position="1582"/>
    </location>
</feature>
<dbReference type="NCBIfam" id="TIGR00034">
    <property type="entry name" value="aroFGH"/>
    <property type="match status" value="1"/>
</dbReference>
<evidence type="ECO:0000256" key="10">
    <source>
        <dbReference type="ARBA" id="ARBA00022989"/>
    </source>
</evidence>
<keyword evidence="7" id="KW-0808">Transferase</keyword>
<feature type="transmembrane region" description="Helical" evidence="18">
    <location>
        <begin position="128"/>
        <end position="150"/>
    </location>
</feature>
<dbReference type="PROSITE" id="PS00626">
    <property type="entry name" value="RCC1_2"/>
    <property type="match status" value="3"/>
</dbReference>
<evidence type="ECO:0000256" key="2">
    <source>
        <dbReference type="ARBA" id="ARBA00004141"/>
    </source>
</evidence>
<evidence type="ECO:0000256" key="6">
    <source>
        <dbReference type="ARBA" id="ARBA00022605"/>
    </source>
</evidence>
<dbReference type="Gene3D" id="3.20.20.70">
    <property type="entry name" value="Aldolase class I"/>
    <property type="match status" value="1"/>
</dbReference>
<evidence type="ECO:0000256" key="17">
    <source>
        <dbReference type="PROSITE-ProRule" id="PRU00235"/>
    </source>
</evidence>
<dbReference type="EMBL" id="DAKRPA010000024">
    <property type="protein sequence ID" value="DBA02966.1"/>
    <property type="molecule type" value="Genomic_DNA"/>
</dbReference>
<feature type="transmembrane region" description="Helical" evidence="18">
    <location>
        <begin position="1784"/>
        <end position="1807"/>
    </location>
</feature>